<dbReference type="PANTHER" id="PTHR24148">
    <property type="entry name" value="ANKYRIN REPEAT DOMAIN-CONTAINING PROTEIN 39 HOMOLOG-RELATED"/>
    <property type="match status" value="1"/>
</dbReference>
<dbReference type="Pfam" id="PF26639">
    <property type="entry name" value="Het-6_barrel"/>
    <property type="match status" value="1"/>
</dbReference>
<evidence type="ECO:0000259" key="1">
    <source>
        <dbReference type="Pfam" id="PF06985"/>
    </source>
</evidence>
<feature type="domain" description="Heterokaryon incompatibility" evidence="1">
    <location>
        <begin position="42"/>
        <end position="242"/>
    </location>
</feature>
<dbReference type="AlphaFoldDB" id="A0A1Y1YLG5"/>
<dbReference type="InterPro" id="IPR010730">
    <property type="entry name" value="HET"/>
</dbReference>
<dbReference type="OrthoDB" id="2157530at2759"/>
<accession>A0A1Y1YLG5</accession>
<reference evidence="2 3" key="1">
    <citation type="submission" date="2016-07" db="EMBL/GenBank/DDBJ databases">
        <title>Pervasive Adenine N6-methylation of Active Genes in Fungi.</title>
        <authorList>
            <consortium name="DOE Joint Genome Institute"/>
            <person name="Mondo S.J."/>
            <person name="Dannebaum R.O."/>
            <person name="Kuo R.C."/>
            <person name="Labutti K."/>
            <person name="Haridas S."/>
            <person name="Kuo A."/>
            <person name="Salamov A."/>
            <person name="Ahrendt S.R."/>
            <person name="Lipzen A."/>
            <person name="Sullivan W."/>
            <person name="Andreopoulos W.B."/>
            <person name="Clum A."/>
            <person name="Lindquist E."/>
            <person name="Daum C."/>
            <person name="Ramamoorthy G.K."/>
            <person name="Gryganskyi A."/>
            <person name="Culley D."/>
            <person name="Magnuson J.K."/>
            <person name="James T.Y."/>
            <person name="O'Malley M.A."/>
            <person name="Stajich J.E."/>
            <person name="Spatafora J.W."/>
            <person name="Visel A."/>
            <person name="Grigoriev I.V."/>
        </authorList>
    </citation>
    <scope>NUCLEOTIDE SEQUENCE [LARGE SCALE GENOMIC DNA]</scope>
    <source>
        <strain evidence="2 3">CBS 115471</strain>
    </source>
</reference>
<dbReference type="STRING" id="1231657.A0A1Y1YLG5"/>
<name>A0A1Y1YLG5_9PLEO</name>
<keyword evidence="3" id="KW-1185">Reference proteome</keyword>
<gene>
    <name evidence="2" type="ORF">BCR34DRAFT_577243</name>
</gene>
<evidence type="ECO:0000313" key="2">
    <source>
        <dbReference type="EMBL" id="ORX98424.1"/>
    </source>
</evidence>
<dbReference type="Pfam" id="PF06985">
    <property type="entry name" value="HET"/>
    <property type="match status" value="1"/>
</dbReference>
<sequence length="675" mass="76401">MRYHPISQAKNEIRLLLLLPECDGIEPQGILLHHGLDEAPAYTALSYCWGDPLDSKEISINGTSVSVTKNLYAALLHIRHRTDPKIWWIDAICINQTDDAEKSWQVQLMRDIFQRAFSATVWLGPATARTDAAMDYLEKLGNRGIFMQIADNEDLVLKQWARLMSKPLIHDDEDLTSAGNDDVRPLESQNNPMKNEEIYLPGVKEMFYEFIGIHDEKTMIPIQDLGELFSLPWWSRTWVLQEHAQARAVVFRCGFKCINHIYIAGALLVLTEFQNALIESPTFNPATEAGARVVHWARGHDVQLRPFLVFKIALEKTVPLALLLRATCVVTYDELFQWQSVFHATDPRDKIFGLLGLALDREDLRKYGLLPDYTLSCQEVYANAMKALVRQGHISILSHVQFPKTMEGLPSWAPDWSRLIQPPLQHLKWEGGFDPEYGACKTLRKMSQEAEAADTTQEGANELVLLGLVHDTIIDSERGLEGLTVLAQSDWAQRVLSWLRLLEDLTLRHKDSFAAETQRHAAMFRTSTADYSLPNGERVRMTQNSLLIAALVIYGERPEALEELGVQKTQRENGLFDGVTPDSLSHFHSEHYLMEVRHRCRNRRPFITSKGHLGLGPKHLREGDITAVLAGWQVPCVLRPVSDGKFEFVGEAYVDGIMDGEAVGDRVEGDLITLI</sequence>
<evidence type="ECO:0000313" key="3">
    <source>
        <dbReference type="Proteomes" id="UP000193144"/>
    </source>
</evidence>
<dbReference type="InterPro" id="IPR052895">
    <property type="entry name" value="HetReg/Transcr_Mod"/>
</dbReference>
<dbReference type="Proteomes" id="UP000193144">
    <property type="component" value="Unassembled WGS sequence"/>
</dbReference>
<protein>
    <submittedName>
        <fullName evidence="2">Heterokaryon incompatibility protein-domain-containing protein</fullName>
    </submittedName>
</protein>
<proteinExistence type="predicted"/>
<dbReference type="EMBL" id="MCFA01000215">
    <property type="protein sequence ID" value="ORX98424.1"/>
    <property type="molecule type" value="Genomic_DNA"/>
</dbReference>
<organism evidence="2 3">
    <name type="scientific">Clohesyomyces aquaticus</name>
    <dbReference type="NCBI Taxonomy" id="1231657"/>
    <lineage>
        <taxon>Eukaryota</taxon>
        <taxon>Fungi</taxon>
        <taxon>Dikarya</taxon>
        <taxon>Ascomycota</taxon>
        <taxon>Pezizomycotina</taxon>
        <taxon>Dothideomycetes</taxon>
        <taxon>Pleosporomycetidae</taxon>
        <taxon>Pleosporales</taxon>
        <taxon>Lindgomycetaceae</taxon>
        <taxon>Clohesyomyces</taxon>
    </lineage>
</organism>
<comment type="caution">
    <text evidence="2">The sequence shown here is derived from an EMBL/GenBank/DDBJ whole genome shotgun (WGS) entry which is preliminary data.</text>
</comment>
<dbReference type="PANTHER" id="PTHR24148:SF73">
    <property type="entry name" value="HET DOMAIN PROTEIN (AFU_ORTHOLOGUE AFUA_8G01020)"/>
    <property type="match status" value="1"/>
</dbReference>